<evidence type="ECO:0000313" key="3">
    <source>
        <dbReference type="WBParaSite" id="Pan_g2308.t1"/>
    </source>
</evidence>
<dbReference type="AlphaFoldDB" id="A0A7E4VNG3"/>
<organism evidence="2 3">
    <name type="scientific">Panagrellus redivivus</name>
    <name type="common">Microworm</name>
    <dbReference type="NCBI Taxonomy" id="6233"/>
    <lineage>
        <taxon>Eukaryota</taxon>
        <taxon>Metazoa</taxon>
        <taxon>Ecdysozoa</taxon>
        <taxon>Nematoda</taxon>
        <taxon>Chromadorea</taxon>
        <taxon>Rhabditida</taxon>
        <taxon>Tylenchina</taxon>
        <taxon>Panagrolaimomorpha</taxon>
        <taxon>Panagrolaimoidea</taxon>
        <taxon>Panagrolaimidae</taxon>
        <taxon>Panagrellus</taxon>
    </lineage>
</organism>
<feature type="region of interest" description="Disordered" evidence="1">
    <location>
        <begin position="1"/>
        <end position="38"/>
    </location>
</feature>
<dbReference type="Proteomes" id="UP000492821">
    <property type="component" value="Unassembled WGS sequence"/>
</dbReference>
<dbReference type="WBParaSite" id="Pan_g2308.t1">
    <property type="protein sequence ID" value="Pan_g2308.t1"/>
    <property type="gene ID" value="Pan_g2308"/>
</dbReference>
<reference evidence="3" key="2">
    <citation type="submission" date="2020-10" db="UniProtKB">
        <authorList>
            <consortium name="WormBaseParasite"/>
        </authorList>
    </citation>
    <scope>IDENTIFICATION</scope>
</reference>
<sequence>MEGRTKHTTKRHKKHVVQKAASPAGEPPRYDGIEELRGPRETAADIREIILATIDTAAEKLKSIPRVSATGAPPPQFRVGSTKYEPKSCTLCPLAAATKDVVEGPHVCRDTFYAGDRRSVMTREYLTATGTSVAAPVTPLEQSLVQVDRLNTIVIEGTGPDVSGLTFDLRLKLTKPDGTARALVLGIEIPNFD</sequence>
<protein>
    <submittedName>
        <fullName evidence="3">Uncharacterized protein</fullName>
    </submittedName>
</protein>
<evidence type="ECO:0000256" key="1">
    <source>
        <dbReference type="SAM" id="MobiDB-lite"/>
    </source>
</evidence>
<feature type="compositionally biased region" description="Basic and acidic residues" evidence="1">
    <location>
        <begin position="28"/>
        <end position="38"/>
    </location>
</feature>
<keyword evidence="2" id="KW-1185">Reference proteome</keyword>
<evidence type="ECO:0000313" key="2">
    <source>
        <dbReference type="Proteomes" id="UP000492821"/>
    </source>
</evidence>
<accession>A0A7E4VNG3</accession>
<name>A0A7E4VNG3_PANRE</name>
<proteinExistence type="predicted"/>
<feature type="compositionally biased region" description="Basic residues" evidence="1">
    <location>
        <begin position="1"/>
        <end position="17"/>
    </location>
</feature>
<reference evidence="2" key="1">
    <citation type="journal article" date="2013" name="Genetics">
        <title>The draft genome and transcriptome of Panagrellus redivivus are shaped by the harsh demands of a free-living lifestyle.</title>
        <authorList>
            <person name="Srinivasan J."/>
            <person name="Dillman A.R."/>
            <person name="Macchietto M.G."/>
            <person name="Heikkinen L."/>
            <person name="Lakso M."/>
            <person name="Fracchia K.M."/>
            <person name="Antoshechkin I."/>
            <person name="Mortazavi A."/>
            <person name="Wong G."/>
            <person name="Sternberg P.W."/>
        </authorList>
    </citation>
    <scope>NUCLEOTIDE SEQUENCE [LARGE SCALE GENOMIC DNA]</scope>
    <source>
        <strain evidence="2">MT8872</strain>
    </source>
</reference>